<protein>
    <submittedName>
        <fullName evidence="2">Uncharacterized protein</fullName>
    </submittedName>
</protein>
<sequence>MNHHVSPDVSLSSQLNEVNEISNERNAVIPSSSSRLSLASTQHLSPVNSFNDGSQTGDFDPLLARTDSEASTWTGYGEGESPNVSMHFADSNDSNSEPNITVNTPRTTLNYNFDMDWRRSLSPPPRELFGQAVDVASLSSVGSSSDSEGNEETNVELSPRHYTDDNADLEETDAYIANILSQQCRHIVINFCFYWRSVKRLAEERERIFKKLKKQLSKSRRFKDGEVLRINADIELIEKSINTFMPVVPHFKAVYQKDSNKSIVIRKGFIYERIGEKNTFKCIFQKGAFYNCQAYLVTDDSDTLMENSFGEHHHTGTEEYIEDEPLPHAVPVLLPRVTSEGEGYGKYSKLTELLKNSQAELLEWSRNATFCSKKLELLRGYVNDLEAAYHPNNKYGILCKMVIAESKNLLKNVRLDI</sequence>
<proteinExistence type="predicted"/>
<dbReference type="WBParaSite" id="ES5_v2.g17745.t1">
    <property type="protein sequence ID" value="ES5_v2.g17745.t1"/>
    <property type="gene ID" value="ES5_v2.g17745"/>
</dbReference>
<name>A0AC34FK20_9BILA</name>
<dbReference type="Proteomes" id="UP000887579">
    <property type="component" value="Unplaced"/>
</dbReference>
<evidence type="ECO:0000313" key="2">
    <source>
        <dbReference type="WBParaSite" id="ES5_v2.g17745.t1"/>
    </source>
</evidence>
<evidence type="ECO:0000313" key="1">
    <source>
        <dbReference type="Proteomes" id="UP000887579"/>
    </source>
</evidence>
<accession>A0AC34FK20</accession>
<reference evidence="2" key="1">
    <citation type="submission" date="2022-11" db="UniProtKB">
        <authorList>
            <consortium name="WormBaseParasite"/>
        </authorList>
    </citation>
    <scope>IDENTIFICATION</scope>
</reference>
<organism evidence="1 2">
    <name type="scientific">Panagrolaimus sp. ES5</name>
    <dbReference type="NCBI Taxonomy" id="591445"/>
    <lineage>
        <taxon>Eukaryota</taxon>
        <taxon>Metazoa</taxon>
        <taxon>Ecdysozoa</taxon>
        <taxon>Nematoda</taxon>
        <taxon>Chromadorea</taxon>
        <taxon>Rhabditida</taxon>
        <taxon>Tylenchina</taxon>
        <taxon>Panagrolaimomorpha</taxon>
        <taxon>Panagrolaimoidea</taxon>
        <taxon>Panagrolaimidae</taxon>
        <taxon>Panagrolaimus</taxon>
    </lineage>
</organism>